<reference evidence="3 4" key="1">
    <citation type="submission" date="2019-02" db="EMBL/GenBank/DDBJ databases">
        <title>Draft Genome Sequences of Six Type Strains of the Genus Massilia.</title>
        <authorList>
            <person name="Miess H."/>
            <person name="Frediansyhah A."/>
            <person name="Gross H."/>
        </authorList>
    </citation>
    <scope>NUCLEOTIDE SEQUENCE [LARGE SCALE GENOMIC DNA]</scope>
    <source>
        <strain evidence="3 4">DSM 17473</strain>
    </source>
</reference>
<name>A0A4P6L4G8_9BURK</name>
<dbReference type="EMBL" id="CP035913">
    <property type="protein sequence ID" value="QBE66367.1"/>
    <property type="molecule type" value="Genomic_DNA"/>
</dbReference>
<evidence type="ECO:0000256" key="1">
    <source>
        <dbReference type="SAM" id="MobiDB-lite"/>
    </source>
</evidence>
<dbReference type="RefSeq" id="WP_130189475.1">
    <property type="nucleotide sequence ID" value="NZ_CP035913.1"/>
</dbReference>
<keyword evidence="4" id="KW-1185">Reference proteome</keyword>
<protein>
    <submittedName>
        <fullName evidence="3">PRTRC system protein E</fullName>
    </submittedName>
</protein>
<gene>
    <name evidence="3" type="ORF">EWM63_28155</name>
</gene>
<evidence type="ECO:0000313" key="4">
    <source>
        <dbReference type="Proteomes" id="UP000290637"/>
    </source>
</evidence>
<organism evidence="3 4">
    <name type="scientific">Pseudoduganella lutea</name>
    <dbReference type="NCBI Taxonomy" id="321985"/>
    <lineage>
        <taxon>Bacteria</taxon>
        <taxon>Pseudomonadati</taxon>
        <taxon>Pseudomonadota</taxon>
        <taxon>Betaproteobacteria</taxon>
        <taxon>Burkholderiales</taxon>
        <taxon>Oxalobacteraceae</taxon>
        <taxon>Telluria group</taxon>
        <taxon>Pseudoduganella</taxon>
    </lineage>
</organism>
<accession>A0A4P6L4G8</accession>
<evidence type="ECO:0000313" key="3">
    <source>
        <dbReference type="EMBL" id="QBE66367.1"/>
    </source>
</evidence>
<feature type="compositionally biased region" description="Polar residues" evidence="1">
    <location>
        <begin position="127"/>
        <end position="136"/>
    </location>
</feature>
<feature type="domain" description="ParB-related ThiF-related cassette protein E" evidence="2">
    <location>
        <begin position="3"/>
        <end position="68"/>
    </location>
</feature>
<dbReference type="AlphaFoldDB" id="A0A4P6L4G8"/>
<dbReference type="Proteomes" id="UP000290637">
    <property type="component" value="Chromosome"/>
</dbReference>
<dbReference type="InterPro" id="IPR022273">
    <property type="entry name" value="PRTRC_protein-E"/>
</dbReference>
<feature type="region of interest" description="Disordered" evidence="1">
    <location>
        <begin position="87"/>
        <end position="154"/>
    </location>
</feature>
<sequence>MGMFTELYPLAVTTRLAMLVSADREHGVMTISLMPRPTQDAAAKLATDLTLTATPEDFDAEFIEALTGYRTKLLPLLEQAAAAGHAIEANHANRSKPPKAASQPAKPATPPKSSEQRIAPRTAAPDSGNNDAQDTNPNDDPDRDWMKNRQPELF</sequence>
<proteinExistence type="predicted"/>
<dbReference type="KEGG" id="plue:EWM63_28155"/>
<dbReference type="Pfam" id="PF19556">
    <property type="entry name" value="PRTRC_E"/>
    <property type="match status" value="1"/>
</dbReference>
<dbReference type="OrthoDB" id="8759084at2"/>
<feature type="compositionally biased region" description="Basic and acidic residues" evidence="1">
    <location>
        <begin position="143"/>
        <end position="154"/>
    </location>
</feature>
<dbReference type="NCBIfam" id="TIGR03741">
    <property type="entry name" value="PRTRC_E"/>
    <property type="match status" value="1"/>
</dbReference>
<evidence type="ECO:0000259" key="2">
    <source>
        <dbReference type="Pfam" id="PF19556"/>
    </source>
</evidence>